<evidence type="ECO:0000259" key="1">
    <source>
        <dbReference type="PROSITE" id="PS50965"/>
    </source>
</evidence>
<evidence type="ECO:0000313" key="2">
    <source>
        <dbReference type="EMBL" id="MDN4494303.1"/>
    </source>
</evidence>
<dbReference type="EMBL" id="JAUHTQ010000008">
    <property type="protein sequence ID" value="MDN4494303.1"/>
    <property type="molecule type" value="Genomic_DNA"/>
</dbReference>
<dbReference type="PROSITE" id="PS50965">
    <property type="entry name" value="NERD"/>
    <property type="match status" value="1"/>
</dbReference>
<accession>A0ABT8GSB9</accession>
<dbReference type="InterPro" id="IPR011528">
    <property type="entry name" value="NERD"/>
</dbReference>
<evidence type="ECO:0000313" key="3">
    <source>
        <dbReference type="Proteomes" id="UP001172743"/>
    </source>
</evidence>
<reference evidence="2" key="1">
    <citation type="submission" date="2023-07" db="EMBL/GenBank/DDBJ databases">
        <title>Ureibacillus sp. isolated from freshwater well.</title>
        <authorList>
            <person name="Kirdat K."/>
            <person name="Bhatt A."/>
            <person name="Teware R."/>
            <person name="Bhavsar Y."/>
            <person name="Yadav A."/>
        </authorList>
    </citation>
    <scope>NUCLEOTIDE SEQUENCE</scope>
    <source>
        <strain evidence="2">BA0131</strain>
    </source>
</reference>
<feature type="domain" description="NERD" evidence="1">
    <location>
        <begin position="40"/>
        <end position="150"/>
    </location>
</feature>
<comment type="caution">
    <text evidence="2">The sequence shown here is derived from an EMBL/GenBank/DDBJ whole genome shotgun (WGS) entry which is preliminary data.</text>
</comment>
<sequence length="304" mass="36032">MRNLFFKSRIEPTELVILRLLNRRMQLSKTDLQNYLNLKKGYEGELMFDSLTKNLTSDCLILNDLLLKANNQTFQIDSLIIMNNQIYVFEIKNYSGDYYYKSDRLFHNDRTEISNPLIQLSRTETLLRQMLRKLNIAIPIQASVIFINPEFTMYHAPTDKPFIFPGQVKRLMNRLNEDHTNLNDQHKELAETLRSLHIKENPYQQLPIFEFNEMKKGMTCALCDSFEIKIIGLKCTCPNCGYSELFDSAVERNVKEFKILFPNEKITTIKMVEWCKITSSKQRIQRSLKKHFNQLGEHKWSYYE</sequence>
<proteinExistence type="predicted"/>
<protein>
    <submittedName>
        <fullName evidence="2">Nuclease-related domain-containing protein</fullName>
    </submittedName>
</protein>
<dbReference type="RefSeq" id="WP_301138602.1">
    <property type="nucleotide sequence ID" value="NZ_JAUHTQ010000008.1"/>
</dbReference>
<dbReference type="Proteomes" id="UP001172743">
    <property type="component" value="Unassembled WGS sequence"/>
</dbReference>
<name>A0ABT8GSB9_9BACL</name>
<gene>
    <name evidence="2" type="ORF">QYB95_12185</name>
</gene>
<keyword evidence="3" id="KW-1185">Reference proteome</keyword>
<dbReference type="Pfam" id="PF08378">
    <property type="entry name" value="NERD"/>
    <property type="match status" value="1"/>
</dbReference>
<organism evidence="2 3">
    <name type="scientific">Ureibacillus aquaedulcis</name>
    <dbReference type="NCBI Taxonomy" id="3058421"/>
    <lineage>
        <taxon>Bacteria</taxon>
        <taxon>Bacillati</taxon>
        <taxon>Bacillota</taxon>
        <taxon>Bacilli</taxon>
        <taxon>Bacillales</taxon>
        <taxon>Caryophanaceae</taxon>
        <taxon>Ureibacillus</taxon>
    </lineage>
</organism>